<dbReference type="CDD" id="cd07819">
    <property type="entry name" value="SRPBCC_2"/>
    <property type="match status" value="1"/>
</dbReference>
<evidence type="ECO:0000313" key="3">
    <source>
        <dbReference type="EMBL" id="CAB5058488.1"/>
    </source>
</evidence>
<dbReference type="AlphaFoldDB" id="A0A6J7U2T8"/>
<accession>A0A6J7U2T8</accession>
<protein>
    <submittedName>
        <fullName evidence="3">Unannotated protein</fullName>
    </submittedName>
</protein>
<feature type="domain" description="Coenzyme Q-binding protein COQ10 START" evidence="1">
    <location>
        <begin position="11"/>
        <end position="135"/>
    </location>
</feature>
<organism evidence="3">
    <name type="scientific">freshwater metagenome</name>
    <dbReference type="NCBI Taxonomy" id="449393"/>
    <lineage>
        <taxon>unclassified sequences</taxon>
        <taxon>metagenomes</taxon>
        <taxon>ecological metagenomes</taxon>
    </lineage>
</organism>
<gene>
    <name evidence="2" type="ORF">UFOPK4098_00759</name>
    <name evidence="3" type="ORF">UFOPK4347_00114</name>
</gene>
<reference evidence="3" key="1">
    <citation type="submission" date="2020-05" db="EMBL/GenBank/DDBJ databases">
        <authorList>
            <person name="Chiriac C."/>
            <person name="Salcher M."/>
            <person name="Ghai R."/>
            <person name="Kavagutti S V."/>
        </authorList>
    </citation>
    <scope>NUCLEOTIDE SEQUENCE</scope>
</reference>
<sequence>MAETAKQTTVIAASPEHCFAIATEFERYPDWAKDLKDAVVLERDAQGRASRVEFRASALGRSTHYTLGYTYGDAPLTIQWKLVDGDIMRTLDGDYMFEPVNNGTLVTYDLSIDLVIPLPGFVKRRAENRILHTLNELKARCES</sequence>
<dbReference type="InterPro" id="IPR023393">
    <property type="entry name" value="START-like_dom_sf"/>
</dbReference>
<dbReference type="InterPro" id="IPR005031">
    <property type="entry name" value="COQ10_START"/>
</dbReference>
<dbReference type="SUPFAM" id="SSF55961">
    <property type="entry name" value="Bet v1-like"/>
    <property type="match status" value="1"/>
</dbReference>
<dbReference type="EMBL" id="CAFBQU010000001">
    <property type="protein sequence ID" value="CAB5058488.1"/>
    <property type="molecule type" value="Genomic_DNA"/>
</dbReference>
<evidence type="ECO:0000313" key="2">
    <source>
        <dbReference type="EMBL" id="CAB5019285.1"/>
    </source>
</evidence>
<dbReference type="EMBL" id="CAFBPN010000032">
    <property type="protein sequence ID" value="CAB5019285.1"/>
    <property type="molecule type" value="Genomic_DNA"/>
</dbReference>
<dbReference type="PANTHER" id="PTHR39683">
    <property type="entry name" value="CONSERVED PROTEIN TB16.3"/>
    <property type="match status" value="1"/>
</dbReference>
<dbReference type="Gene3D" id="3.30.530.20">
    <property type="match status" value="1"/>
</dbReference>
<evidence type="ECO:0000259" key="1">
    <source>
        <dbReference type="Pfam" id="PF03364"/>
    </source>
</evidence>
<dbReference type="PANTHER" id="PTHR39683:SF4">
    <property type="entry name" value="COENZYME Q-BINDING PROTEIN COQ10 START DOMAIN-CONTAINING PROTEIN"/>
    <property type="match status" value="1"/>
</dbReference>
<proteinExistence type="predicted"/>
<dbReference type="Pfam" id="PF03364">
    <property type="entry name" value="Polyketide_cyc"/>
    <property type="match status" value="1"/>
</dbReference>
<name>A0A6J7U2T8_9ZZZZ</name>